<accession>A0A645BQE0</accession>
<organism evidence="1">
    <name type="scientific">bioreactor metagenome</name>
    <dbReference type="NCBI Taxonomy" id="1076179"/>
    <lineage>
        <taxon>unclassified sequences</taxon>
        <taxon>metagenomes</taxon>
        <taxon>ecological metagenomes</taxon>
    </lineage>
</organism>
<comment type="caution">
    <text evidence="1">The sequence shown here is derived from an EMBL/GenBank/DDBJ whole genome shotgun (WGS) entry which is preliminary data.</text>
</comment>
<evidence type="ECO:0000313" key="1">
    <source>
        <dbReference type="EMBL" id="MPM67650.1"/>
    </source>
</evidence>
<dbReference type="AlphaFoldDB" id="A0A645BQE0"/>
<dbReference type="EMBL" id="VSSQ01021809">
    <property type="protein sequence ID" value="MPM67650.1"/>
    <property type="molecule type" value="Genomic_DNA"/>
</dbReference>
<gene>
    <name evidence="1" type="ORF">SDC9_114574</name>
</gene>
<reference evidence="1" key="1">
    <citation type="submission" date="2019-08" db="EMBL/GenBank/DDBJ databases">
        <authorList>
            <person name="Kucharzyk K."/>
            <person name="Murdoch R.W."/>
            <person name="Higgins S."/>
            <person name="Loffler F."/>
        </authorList>
    </citation>
    <scope>NUCLEOTIDE SEQUENCE</scope>
</reference>
<proteinExistence type="predicted"/>
<name>A0A645BQE0_9ZZZZ</name>
<sequence>MGHARAADRFDKRLLDDAALDVERELAGALLRRAPAHAVRKAGDVSYLPRFYPFSLFGDGRGAVIGALCHTYHFFNFARTLHVVRLLLKIIYIL</sequence>
<protein>
    <submittedName>
        <fullName evidence="1">Uncharacterized protein</fullName>
    </submittedName>
</protein>